<dbReference type="Proteomes" id="UP001267710">
    <property type="component" value="Unassembled WGS sequence"/>
</dbReference>
<dbReference type="PANTHER" id="PTHR33620">
    <property type="entry name" value="UREASE ACCESSORY PROTEIN F"/>
    <property type="match status" value="1"/>
</dbReference>
<organism evidence="4 5">
    <name type="scientific">Paracidovorax wautersii</name>
    <dbReference type="NCBI Taxonomy" id="1177982"/>
    <lineage>
        <taxon>Bacteria</taxon>
        <taxon>Pseudomonadati</taxon>
        <taxon>Pseudomonadota</taxon>
        <taxon>Betaproteobacteria</taxon>
        <taxon>Burkholderiales</taxon>
        <taxon>Comamonadaceae</taxon>
        <taxon>Paracidovorax</taxon>
    </lineage>
</organism>
<evidence type="ECO:0000313" key="4">
    <source>
        <dbReference type="EMBL" id="MDR6212408.1"/>
    </source>
</evidence>
<comment type="subcellular location">
    <subcellularLocation>
        <location evidence="3">Cytoplasm</location>
    </subcellularLocation>
</comment>
<dbReference type="HAMAP" id="MF_01385">
    <property type="entry name" value="UreF"/>
    <property type="match status" value="1"/>
</dbReference>
<keyword evidence="5" id="KW-1185">Reference proteome</keyword>
<dbReference type="PIRSF" id="PIRSF009467">
    <property type="entry name" value="Ureas_acces_UreF"/>
    <property type="match status" value="1"/>
</dbReference>
<dbReference type="Gene3D" id="1.10.4190.10">
    <property type="entry name" value="Urease accessory protein UreF"/>
    <property type="match status" value="1"/>
</dbReference>
<comment type="similarity">
    <text evidence="3">Belongs to the UreF family.</text>
</comment>
<sequence length="273" mass="28818">MCTALAAGTTMAAMGTTTLPEQAAVSAFAGPGGPPPAPAPSPATALPAASLLQLIWLASPALPVGGFSYSEGLEIAIEAAGVQTQAATAAWLLEQLRLTQVRGDMAVVHAAVQAWRTADHARVRSLNDWVLQTRETSELRLQTEQMGRSLGDWLRNQHADAPHILSDIAVLAALPPTYPVAFALAAATTQARPEDVLLAYTFGWAENMVQAAIKSVPLGQNAGQRILAQLAAAIQQAVAQALQVGDEERQAFSPMLAILSARHETQYSRLFRS</sequence>
<dbReference type="EMBL" id="JAVIZX010000001">
    <property type="protein sequence ID" value="MDR6212408.1"/>
    <property type="molecule type" value="Genomic_DNA"/>
</dbReference>
<evidence type="ECO:0000256" key="2">
    <source>
        <dbReference type="ARBA" id="ARBA00023186"/>
    </source>
</evidence>
<keyword evidence="1 3" id="KW-0996">Nickel insertion</keyword>
<evidence type="ECO:0000313" key="5">
    <source>
        <dbReference type="Proteomes" id="UP001267710"/>
    </source>
</evidence>
<dbReference type="InterPro" id="IPR038277">
    <property type="entry name" value="UreF_sf"/>
</dbReference>
<accession>A0ABU1I7B5</accession>
<comment type="subunit">
    <text evidence="3">UreD, UreF and UreG form a complex that acts as a GTP-hydrolysis-dependent molecular chaperone, activating the urease apoprotein by helping to assemble the nickel containing metallocenter of UreC. The UreE protein probably delivers the nickel.</text>
</comment>
<evidence type="ECO:0000256" key="1">
    <source>
        <dbReference type="ARBA" id="ARBA00022988"/>
    </source>
</evidence>
<keyword evidence="3" id="KW-0963">Cytoplasm</keyword>
<comment type="function">
    <text evidence="3">Required for maturation of urease via the functional incorporation of the urease nickel metallocenter.</text>
</comment>
<gene>
    <name evidence="3" type="primary">ureF</name>
    <name evidence="4" type="ORF">QE399_000097</name>
</gene>
<name>A0ABU1I7B5_9BURK</name>
<dbReference type="InterPro" id="IPR002639">
    <property type="entry name" value="UreF"/>
</dbReference>
<reference evidence="4 5" key="1">
    <citation type="submission" date="2023-08" db="EMBL/GenBank/DDBJ databases">
        <title>Functional and genomic diversity of the sorghum phyllosphere microbiome.</title>
        <authorList>
            <person name="Shade A."/>
        </authorList>
    </citation>
    <scope>NUCLEOTIDE SEQUENCE [LARGE SCALE GENOMIC DNA]</scope>
    <source>
        <strain evidence="4 5">SORGH_AS_0335</strain>
    </source>
</reference>
<evidence type="ECO:0000256" key="3">
    <source>
        <dbReference type="HAMAP-Rule" id="MF_01385"/>
    </source>
</evidence>
<keyword evidence="2 3" id="KW-0143">Chaperone</keyword>
<dbReference type="PANTHER" id="PTHR33620:SF1">
    <property type="entry name" value="UREASE ACCESSORY PROTEIN F"/>
    <property type="match status" value="1"/>
</dbReference>
<comment type="caution">
    <text evidence="4">The sequence shown here is derived from an EMBL/GenBank/DDBJ whole genome shotgun (WGS) entry which is preliminary data.</text>
</comment>
<dbReference type="Pfam" id="PF01730">
    <property type="entry name" value="UreF"/>
    <property type="match status" value="1"/>
</dbReference>
<proteinExistence type="inferred from homology"/>
<dbReference type="RefSeq" id="WP_309825329.1">
    <property type="nucleotide sequence ID" value="NZ_JAVIZX010000001.1"/>
</dbReference>
<protein>
    <recommendedName>
        <fullName evidence="3">Urease accessory protein UreF</fullName>
    </recommendedName>
</protein>